<dbReference type="PANTHER" id="PTHR39210">
    <property type="entry name" value="HEPARIN-SULFATE LYASE"/>
    <property type="match status" value="1"/>
</dbReference>
<dbReference type="AlphaFoldDB" id="I4C251"/>
<evidence type="ECO:0000313" key="7">
    <source>
        <dbReference type="EMBL" id="AFM23642.1"/>
    </source>
</evidence>
<keyword evidence="4" id="KW-0456">Lyase</keyword>
<feature type="domain" description="Heparinase II/III-like C-terminal" evidence="5">
    <location>
        <begin position="311"/>
        <end position="520"/>
    </location>
</feature>
<name>I4C251_DESTA</name>
<dbReference type="EMBL" id="CP003360">
    <property type="protein sequence ID" value="AFM23642.1"/>
    <property type="molecule type" value="Genomic_DNA"/>
</dbReference>
<dbReference type="InterPro" id="IPR008929">
    <property type="entry name" value="Chondroitin_lyas"/>
</dbReference>
<reference evidence="8" key="1">
    <citation type="submission" date="2012-06" db="EMBL/GenBank/DDBJ databases">
        <title>Complete sequence of chromosome of Desulfomonile tiedjei DSM 6799.</title>
        <authorList>
            <person name="Lucas S."/>
            <person name="Copeland A."/>
            <person name="Lapidus A."/>
            <person name="Glavina del Rio T."/>
            <person name="Dalin E."/>
            <person name="Tice H."/>
            <person name="Bruce D."/>
            <person name="Goodwin L."/>
            <person name="Pitluck S."/>
            <person name="Peters L."/>
            <person name="Ovchinnikova G."/>
            <person name="Zeytun A."/>
            <person name="Lu M."/>
            <person name="Kyrpides N."/>
            <person name="Mavromatis K."/>
            <person name="Ivanova N."/>
            <person name="Brettin T."/>
            <person name="Detter J.C."/>
            <person name="Han C."/>
            <person name="Larimer F."/>
            <person name="Land M."/>
            <person name="Hauser L."/>
            <person name="Markowitz V."/>
            <person name="Cheng J.-F."/>
            <person name="Hugenholtz P."/>
            <person name="Woyke T."/>
            <person name="Wu D."/>
            <person name="Spring S."/>
            <person name="Schroeder M."/>
            <person name="Brambilla E."/>
            <person name="Klenk H.-P."/>
            <person name="Eisen J.A."/>
        </authorList>
    </citation>
    <scope>NUCLEOTIDE SEQUENCE [LARGE SCALE GENOMIC DNA]</scope>
    <source>
        <strain evidence="8">ATCC 49306 / DSM 6799 / DCB-1</strain>
    </source>
</reference>
<dbReference type="HOGENOM" id="CLU_022012_3_0_7"/>
<dbReference type="KEGG" id="dti:Desti_0923"/>
<evidence type="ECO:0000256" key="3">
    <source>
        <dbReference type="ARBA" id="ARBA00022764"/>
    </source>
</evidence>
<dbReference type="PANTHER" id="PTHR39210:SF1">
    <property type="entry name" value="HEPARIN-SULFATE LYASE"/>
    <property type="match status" value="1"/>
</dbReference>
<gene>
    <name evidence="7" type="ordered locus">Desti_0923</name>
</gene>
<evidence type="ECO:0000259" key="6">
    <source>
        <dbReference type="Pfam" id="PF16889"/>
    </source>
</evidence>
<keyword evidence="8" id="KW-1185">Reference proteome</keyword>
<dbReference type="RefSeq" id="WP_014808798.1">
    <property type="nucleotide sequence ID" value="NC_018025.1"/>
</dbReference>
<dbReference type="PATRIC" id="fig|706587.4.peg.1053"/>
<dbReference type="GO" id="GO:0042597">
    <property type="term" value="C:periplasmic space"/>
    <property type="evidence" value="ECO:0007669"/>
    <property type="project" value="UniProtKB-SubCell"/>
</dbReference>
<evidence type="ECO:0000313" key="8">
    <source>
        <dbReference type="Proteomes" id="UP000006055"/>
    </source>
</evidence>
<comment type="subcellular location">
    <subcellularLocation>
        <location evidence="1">Periplasm</location>
    </subcellularLocation>
</comment>
<sequence length="539" mass="61610">MSVFLYFHTLRYLRPIQYYSRLRKLLIRPRPSLAPSPPLRQKQKVWRTPFTLKSPLSSNECSFLNRRRTLHFPGIWNDTSIEKLWLYNLHYFDFLNSDDATLDPDFYCRLISRWIRDNPPCSGIGWEPYPLSRRIVSWIKWFLAGNVPSDEALRSLIIQTRALNADIEYHLLGNHLLANAKALIFAGLFYEGAEPDAWLTRGIDILKQELPEQILADGGHFERSAMYHSIILEDLLDIINVSGIYEIPSIVDFVNASIIPTTNRMRSWLSAMLHPDRKFALFNDAAFGIALSPEELEGYARELGLEALTPQGEFVHLNESGYMRLQIDNTVLILDVGPIGPDYVPGHAHADTLSFEMSIFGHRVFVDTGTFCYSKGKTRSYVRSTQAHNTMSFRNADSSEVWDTFRVGRRAYPFNLEVHNSGNTFQVSCSHDGYRRLRGSPIHRRTWTLDSNSLVVFDTITADGSAIAHFHFDPSLKCLAEGENGQLILPNSKLIRWKALAGQAVLTGSKYYPEFGKVQKNRCLNVIAKEGKAKIIFEW</sequence>
<feature type="domain" description="Heparin-sulfate lyase N-terminal" evidence="6">
    <location>
        <begin position="113"/>
        <end position="286"/>
    </location>
</feature>
<dbReference type="SUPFAM" id="SSF48230">
    <property type="entry name" value="Chondroitin AC/alginate lyase"/>
    <property type="match status" value="1"/>
</dbReference>
<proteinExistence type="predicted"/>
<dbReference type="GO" id="GO:0016829">
    <property type="term" value="F:lyase activity"/>
    <property type="evidence" value="ECO:0007669"/>
    <property type="project" value="UniProtKB-KW"/>
</dbReference>
<dbReference type="InterPro" id="IPR012480">
    <property type="entry name" value="Hepar_II_III_C"/>
</dbReference>
<dbReference type="OrthoDB" id="9763014at2"/>
<dbReference type="eggNOG" id="COG5360">
    <property type="taxonomic scope" value="Bacteria"/>
</dbReference>
<keyword evidence="2" id="KW-0732">Signal</keyword>
<dbReference type="Pfam" id="PF16889">
    <property type="entry name" value="Hepar_II_III_N"/>
    <property type="match status" value="1"/>
</dbReference>
<evidence type="ECO:0000259" key="5">
    <source>
        <dbReference type="Pfam" id="PF07940"/>
    </source>
</evidence>
<dbReference type="InterPro" id="IPR031680">
    <property type="entry name" value="Hepar_II_III_N"/>
</dbReference>
<organism evidence="7 8">
    <name type="scientific">Desulfomonile tiedjei (strain ATCC 49306 / DSM 6799 / DCB-1)</name>
    <dbReference type="NCBI Taxonomy" id="706587"/>
    <lineage>
        <taxon>Bacteria</taxon>
        <taxon>Pseudomonadati</taxon>
        <taxon>Thermodesulfobacteriota</taxon>
        <taxon>Desulfomonilia</taxon>
        <taxon>Desulfomonilales</taxon>
        <taxon>Desulfomonilaceae</taxon>
        <taxon>Desulfomonile</taxon>
    </lineage>
</organism>
<accession>I4C251</accession>
<dbReference type="STRING" id="706587.Desti_0923"/>
<protein>
    <submittedName>
        <fullName evidence="7">Uncharacterized protein</fullName>
    </submittedName>
</protein>
<evidence type="ECO:0000256" key="2">
    <source>
        <dbReference type="ARBA" id="ARBA00022729"/>
    </source>
</evidence>
<evidence type="ECO:0000256" key="4">
    <source>
        <dbReference type="ARBA" id="ARBA00023239"/>
    </source>
</evidence>
<dbReference type="Proteomes" id="UP000006055">
    <property type="component" value="Chromosome"/>
</dbReference>
<dbReference type="Gene3D" id="2.70.98.70">
    <property type="match status" value="1"/>
</dbReference>
<evidence type="ECO:0000256" key="1">
    <source>
        <dbReference type="ARBA" id="ARBA00004418"/>
    </source>
</evidence>
<dbReference type="Gene3D" id="1.50.10.100">
    <property type="entry name" value="Chondroitin AC/alginate lyase"/>
    <property type="match status" value="1"/>
</dbReference>
<keyword evidence="3" id="KW-0574">Periplasm</keyword>
<dbReference type="Pfam" id="PF07940">
    <property type="entry name" value="Hepar_II_III_C"/>
    <property type="match status" value="1"/>
</dbReference>